<dbReference type="InterPro" id="IPR003594">
    <property type="entry name" value="HATPase_dom"/>
</dbReference>
<dbReference type="RefSeq" id="WP_158257115.1">
    <property type="nucleotide sequence ID" value="NZ_PTJD01000002.1"/>
</dbReference>
<dbReference type="Gene3D" id="3.30.750.24">
    <property type="entry name" value="STAS domain"/>
    <property type="match status" value="1"/>
</dbReference>
<dbReference type="PANTHER" id="PTHR43156:SF2">
    <property type="entry name" value="STAGE II SPORULATION PROTEIN E"/>
    <property type="match status" value="1"/>
</dbReference>
<dbReference type="InterPro" id="IPR013656">
    <property type="entry name" value="PAS_4"/>
</dbReference>
<evidence type="ECO:0000256" key="1">
    <source>
        <dbReference type="ARBA" id="ARBA00022801"/>
    </source>
</evidence>
<dbReference type="Pfam" id="PF08448">
    <property type="entry name" value="PAS_4"/>
    <property type="match status" value="1"/>
</dbReference>
<accession>A0A2S6IUL6</accession>
<dbReference type="Gene3D" id="3.30.565.10">
    <property type="entry name" value="Histidine kinase-like ATPase, C-terminal domain"/>
    <property type="match status" value="1"/>
</dbReference>
<dbReference type="Pfam" id="PF13581">
    <property type="entry name" value="HATPase_c_2"/>
    <property type="match status" value="1"/>
</dbReference>
<protein>
    <submittedName>
        <fullName evidence="3">PAS domain-containing protein</fullName>
    </submittedName>
</protein>
<dbReference type="SUPFAM" id="SSF55785">
    <property type="entry name" value="PYP-like sensor domain (PAS domain)"/>
    <property type="match status" value="1"/>
</dbReference>
<dbReference type="PANTHER" id="PTHR43156">
    <property type="entry name" value="STAGE II SPORULATION PROTEIN E-RELATED"/>
    <property type="match status" value="1"/>
</dbReference>
<name>A0A2S6IUL6_9ACTN</name>
<dbReference type="CDD" id="cd07043">
    <property type="entry name" value="STAS_anti-anti-sigma_factors"/>
    <property type="match status" value="1"/>
</dbReference>
<dbReference type="InterPro" id="IPR035965">
    <property type="entry name" value="PAS-like_dom_sf"/>
</dbReference>
<dbReference type="EMBL" id="PTJD01000002">
    <property type="protein sequence ID" value="PPK97967.1"/>
    <property type="molecule type" value="Genomic_DNA"/>
</dbReference>
<dbReference type="SUPFAM" id="SSF55874">
    <property type="entry name" value="ATPase domain of HSP90 chaperone/DNA topoisomerase II/histidine kinase"/>
    <property type="match status" value="1"/>
</dbReference>
<dbReference type="Gene3D" id="3.30.450.20">
    <property type="entry name" value="PAS domain"/>
    <property type="match status" value="1"/>
</dbReference>
<keyword evidence="4" id="KW-1185">Reference proteome</keyword>
<dbReference type="SUPFAM" id="SSF52091">
    <property type="entry name" value="SpoIIaa-like"/>
    <property type="match status" value="1"/>
</dbReference>
<organism evidence="3 4">
    <name type="scientific">Kineococcus xinjiangensis</name>
    <dbReference type="NCBI Taxonomy" id="512762"/>
    <lineage>
        <taxon>Bacteria</taxon>
        <taxon>Bacillati</taxon>
        <taxon>Actinomycetota</taxon>
        <taxon>Actinomycetes</taxon>
        <taxon>Kineosporiales</taxon>
        <taxon>Kineosporiaceae</taxon>
        <taxon>Kineococcus</taxon>
    </lineage>
</organism>
<gene>
    <name evidence="3" type="ORF">CLV92_102118</name>
</gene>
<dbReference type="SUPFAM" id="SSF81606">
    <property type="entry name" value="PP2C-like"/>
    <property type="match status" value="1"/>
</dbReference>
<sequence>MDGTTGEAASPGNDPVGDDLAAALRAFDEAPGFWWVFAGPEHRIVAANAGARALSPRADLIGLTAREAHPEIEGQNLFGLLDDTLRSGTPSTAEEFRVQIDSDGDGTLEEHVLSWTVAPWHGRDGTRRGVMALGADVTAAVRARQRAEDDAAVTGARYRRTLDVVAELQRALLPPSLPVLPCVDLAARYLVAGEEQAAGGDWYDAVVLDSGRVALVVGDVVGHGLAAASTMSRLGAVLAERLHAGAPPAEALAALDGAARRIPGAAGTTVCVAVLDAPTGRLEYCTRGHPPPLVVAAGRGRYLPGTGGGTLGSGRPGAVGTAELDPGDVLVLFTDGLVERPGVARGDSLAELARVAVDVVAGRALPVGAPGSAAQRVCGQVVELLTRRGYGDDVTVLAAQVRDRVPPLRLDLPAAPASLPLARDELRWWLTHLGCSEEDVLAVGLGVSEALANSVVHAYRGRAPGRVRVVAELADDGCLRVGVADDGRWRSPSPLPGDSGRGLGMLAEVGSGPFVERSETGTTVSFARRVRHPRTAAAAPPGRAAPPVAGAALRVVAARDAVHVRGAVEEGCAERLRLELLHACRGGAVDLVLDLREVTHLASAGVRVLEDLLTLTGAGDRSLRLVAPTGSAAAFVLDLVELPRLEALPSDGS</sequence>
<evidence type="ECO:0000313" key="3">
    <source>
        <dbReference type="EMBL" id="PPK97967.1"/>
    </source>
</evidence>
<dbReference type="CDD" id="cd16936">
    <property type="entry name" value="HATPase_RsbW-like"/>
    <property type="match status" value="1"/>
</dbReference>
<dbReference type="Gene3D" id="3.60.40.10">
    <property type="entry name" value="PPM-type phosphatase domain"/>
    <property type="match status" value="1"/>
</dbReference>
<dbReference type="Pfam" id="PF01740">
    <property type="entry name" value="STAS"/>
    <property type="match status" value="1"/>
</dbReference>
<dbReference type="InterPro" id="IPR036513">
    <property type="entry name" value="STAS_dom_sf"/>
</dbReference>
<feature type="domain" description="STAS" evidence="2">
    <location>
        <begin position="562"/>
        <end position="653"/>
    </location>
</feature>
<dbReference type="Proteomes" id="UP000239485">
    <property type="component" value="Unassembled WGS sequence"/>
</dbReference>
<dbReference type="SMART" id="SM00331">
    <property type="entry name" value="PP2C_SIG"/>
    <property type="match status" value="1"/>
</dbReference>
<evidence type="ECO:0000313" key="4">
    <source>
        <dbReference type="Proteomes" id="UP000239485"/>
    </source>
</evidence>
<reference evidence="3 4" key="1">
    <citation type="submission" date="2018-02" db="EMBL/GenBank/DDBJ databases">
        <title>Genomic Encyclopedia of Archaeal and Bacterial Type Strains, Phase II (KMG-II): from individual species to whole genera.</title>
        <authorList>
            <person name="Goeker M."/>
        </authorList>
    </citation>
    <scope>NUCLEOTIDE SEQUENCE [LARGE SCALE GENOMIC DNA]</scope>
    <source>
        <strain evidence="3 4">DSM 22857</strain>
    </source>
</reference>
<proteinExistence type="predicted"/>
<keyword evidence="1" id="KW-0378">Hydrolase</keyword>
<dbReference type="Pfam" id="PF07228">
    <property type="entry name" value="SpoIIE"/>
    <property type="match status" value="1"/>
</dbReference>
<dbReference type="InterPro" id="IPR002645">
    <property type="entry name" value="STAS_dom"/>
</dbReference>
<dbReference type="GO" id="GO:0016791">
    <property type="term" value="F:phosphatase activity"/>
    <property type="evidence" value="ECO:0007669"/>
    <property type="project" value="TreeGrafter"/>
</dbReference>
<dbReference type="InterPro" id="IPR001932">
    <property type="entry name" value="PPM-type_phosphatase-like_dom"/>
</dbReference>
<dbReference type="AlphaFoldDB" id="A0A2S6IUL6"/>
<dbReference type="OrthoDB" id="163538at2"/>
<evidence type="ECO:0000259" key="2">
    <source>
        <dbReference type="PROSITE" id="PS50801"/>
    </source>
</evidence>
<dbReference type="PROSITE" id="PS50801">
    <property type="entry name" value="STAS"/>
    <property type="match status" value="1"/>
</dbReference>
<dbReference type="InterPro" id="IPR036890">
    <property type="entry name" value="HATPase_C_sf"/>
</dbReference>
<comment type="caution">
    <text evidence="3">The sequence shown here is derived from an EMBL/GenBank/DDBJ whole genome shotgun (WGS) entry which is preliminary data.</text>
</comment>
<dbReference type="InterPro" id="IPR052016">
    <property type="entry name" value="Bact_Sigma-Reg"/>
</dbReference>
<dbReference type="InterPro" id="IPR036457">
    <property type="entry name" value="PPM-type-like_dom_sf"/>
</dbReference>